<sequence length="562" mass="60769">MVPTFETLPVQRAAVVLAALLAVGLVWWVDRPAGRWGQQLRRRFVGGVPWGTVVSICFVLAVYLFVQGGLAHWFTPIVIPFTAWSYTYPLGMVTAAFSHSGPNHLVGNLVGTLTYAPLVEYAWGHYPRNRGSTSFSSWRTNPYVRAFVLFPVAVVVVGFATAFFGLGPVIGFSGVVFAFAGFALVYYPLGTVLALVAGQVIRLVYGAFLTPISRVSSREVFSTPWFADIALQGHALGFLLGVLLGLWVSERRRDDHPSALRLWTGVLLFSVAQSLWAVYWFRGNGQFILYRAGGLALVTLLATLVTAAVRTDDSRVSAHWDAAGAGRAETLRGSLTRLSRPQVAFLTLLLVTALLAGPGAGVNLLTAADDELDGPTVSVRDYEVTYAENVQNQMVAVANVEAFGETTTVQTSGVIVQSSERNLWITAVSKSQLAFDGSVPVRLGDVGWRETVVATRDGWEVEGNRSVYRVTLRVGDERTPVFASDPIRAEPVLAGQNVSLAADRDGYALVVGNGTQRARAPLPVKNESVTLGGIEFTNEGRKLVARTDDGTVVRVATRETYS</sequence>
<evidence type="ECO:0000256" key="4">
    <source>
        <dbReference type="ARBA" id="ARBA00023136"/>
    </source>
</evidence>
<comment type="subcellular location">
    <subcellularLocation>
        <location evidence="1">Membrane</location>
        <topology evidence="1">Multi-pass membrane protein</topology>
    </subcellularLocation>
</comment>
<evidence type="ECO:0000259" key="6">
    <source>
        <dbReference type="Pfam" id="PF01694"/>
    </source>
</evidence>
<feature type="transmembrane region" description="Helical" evidence="5">
    <location>
        <begin position="143"/>
        <end position="164"/>
    </location>
</feature>
<comment type="caution">
    <text evidence="7">The sequence shown here is derived from an EMBL/GenBank/DDBJ whole genome shotgun (WGS) entry which is preliminary data.</text>
</comment>
<dbReference type="InterPro" id="IPR022764">
    <property type="entry name" value="Peptidase_S54_rhomboid_dom"/>
</dbReference>
<gene>
    <name evidence="7" type="ORF">HSB1_04880</name>
</gene>
<feature type="transmembrane region" description="Helical" evidence="5">
    <location>
        <begin position="225"/>
        <end position="248"/>
    </location>
</feature>
<evidence type="ECO:0000313" key="7">
    <source>
        <dbReference type="EMBL" id="EJN61447.1"/>
    </source>
</evidence>
<accession>J3F086</accession>
<evidence type="ECO:0000256" key="3">
    <source>
        <dbReference type="ARBA" id="ARBA00022989"/>
    </source>
</evidence>
<feature type="transmembrane region" description="Helical" evidence="5">
    <location>
        <begin position="343"/>
        <end position="365"/>
    </location>
</feature>
<name>J3F086_9EURY</name>
<dbReference type="GO" id="GO:0004252">
    <property type="term" value="F:serine-type endopeptidase activity"/>
    <property type="evidence" value="ECO:0007669"/>
    <property type="project" value="InterPro"/>
</dbReference>
<feature type="transmembrane region" description="Helical" evidence="5">
    <location>
        <begin position="105"/>
        <end position="123"/>
    </location>
</feature>
<keyword evidence="2 5" id="KW-0812">Transmembrane</keyword>
<dbReference type="Proteomes" id="UP000007813">
    <property type="component" value="Unassembled WGS sequence"/>
</dbReference>
<evidence type="ECO:0000256" key="2">
    <source>
        <dbReference type="ARBA" id="ARBA00022692"/>
    </source>
</evidence>
<feature type="transmembrane region" description="Helical" evidence="5">
    <location>
        <begin position="77"/>
        <end position="98"/>
    </location>
</feature>
<dbReference type="SUPFAM" id="SSF144091">
    <property type="entry name" value="Rhomboid-like"/>
    <property type="match status" value="1"/>
</dbReference>
<dbReference type="PATRIC" id="fig|1210908.3.peg.465"/>
<feature type="transmembrane region" description="Helical" evidence="5">
    <location>
        <begin position="287"/>
        <end position="309"/>
    </location>
</feature>
<dbReference type="eggNOG" id="arCOG01771">
    <property type="taxonomic scope" value="Archaea"/>
</dbReference>
<keyword evidence="3 5" id="KW-1133">Transmembrane helix</keyword>
<reference evidence="7 8" key="1">
    <citation type="journal article" date="2012" name="J. Bacteriol.">
        <title>Draft Genome Sequence of the Extremely Halophilic Archaeon Halogranum salarium B-1T.</title>
        <authorList>
            <person name="Kim K.K."/>
            <person name="Lee K.C."/>
            <person name="Lee J.S."/>
        </authorList>
    </citation>
    <scope>NUCLEOTIDE SEQUENCE [LARGE SCALE GENOMIC DNA]</scope>
    <source>
        <strain evidence="7 8">B-1</strain>
    </source>
</reference>
<feature type="transmembrane region" description="Helical" evidence="5">
    <location>
        <begin position="50"/>
        <end position="71"/>
    </location>
</feature>
<proteinExistence type="predicted"/>
<dbReference type="OrthoDB" id="205691at2157"/>
<dbReference type="GO" id="GO:0016020">
    <property type="term" value="C:membrane"/>
    <property type="evidence" value="ECO:0007669"/>
    <property type="project" value="UniProtKB-SubCell"/>
</dbReference>
<keyword evidence="4 5" id="KW-0472">Membrane</keyword>
<feature type="transmembrane region" description="Helical" evidence="5">
    <location>
        <begin position="12"/>
        <end position="29"/>
    </location>
</feature>
<evidence type="ECO:0000313" key="8">
    <source>
        <dbReference type="Proteomes" id="UP000007813"/>
    </source>
</evidence>
<feature type="domain" description="Peptidase S54 rhomboid" evidence="6">
    <location>
        <begin position="92"/>
        <end position="249"/>
    </location>
</feature>
<protein>
    <recommendedName>
        <fullName evidence="6">Peptidase S54 rhomboid domain-containing protein</fullName>
    </recommendedName>
</protein>
<feature type="transmembrane region" description="Helical" evidence="5">
    <location>
        <begin position="260"/>
        <end position="281"/>
    </location>
</feature>
<evidence type="ECO:0000256" key="5">
    <source>
        <dbReference type="SAM" id="Phobius"/>
    </source>
</evidence>
<dbReference type="EMBL" id="ALJD01000002">
    <property type="protein sequence ID" value="EJN61447.1"/>
    <property type="molecule type" value="Genomic_DNA"/>
</dbReference>
<dbReference type="AlphaFoldDB" id="J3F086"/>
<organism evidence="7 8">
    <name type="scientific">Halogranum salarium B-1</name>
    <dbReference type="NCBI Taxonomy" id="1210908"/>
    <lineage>
        <taxon>Archaea</taxon>
        <taxon>Methanobacteriati</taxon>
        <taxon>Methanobacteriota</taxon>
        <taxon>Stenosarchaea group</taxon>
        <taxon>Halobacteria</taxon>
        <taxon>Halobacteriales</taxon>
        <taxon>Haloferacaceae</taxon>
    </lineage>
</organism>
<evidence type="ECO:0000256" key="1">
    <source>
        <dbReference type="ARBA" id="ARBA00004141"/>
    </source>
</evidence>
<dbReference type="Pfam" id="PF01694">
    <property type="entry name" value="Rhomboid"/>
    <property type="match status" value="1"/>
</dbReference>
<dbReference type="Gene3D" id="1.20.1540.10">
    <property type="entry name" value="Rhomboid-like"/>
    <property type="match status" value="1"/>
</dbReference>
<dbReference type="InterPro" id="IPR035952">
    <property type="entry name" value="Rhomboid-like_sf"/>
</dbReference>
<dbReference type="RefSeq" id="WP_009374485.1">
    <property type="nucleotide sequence ID" value="NZ_ALJD01000002.1"/>
</dbReference>
<feature type="transmembrane region" description="Helical" evidence="5">
    <location>
        <begin position="176"/>
        <end position="205"/>
    </location>
</feature>